<dbReference type="Proteomes" id="UP000078561">
    <property type="component" value="Unassembled WGS sequence"/>
</dbReference>
<proteinExistence type="predicted"/>
<keyword evidence="3" id="KW-1185">Reference proteome</keyword>
<evidence type="ECO:0000313" key="3">
    <source>
        <dbReference type="Proteomes" id="UP000078561"/>
    </source>
</evidence>
<reference evidence="2" key="1">
    <citation type="submission" date="2016-04" db="EMBL/GenBank/DDBJ databases">
        <authorList>
            <person name="Evans L.H."/>
            <person name="Alamgir A."/>
            <person name="Owens N."/>
            <person name="Weber N.D."/>
            <person name="Virtaneva K."/>
            <person name="Barbian K."/>
            <person name="Babar A."/>
            <person name="Rosenke K."/>
        </authorList>
    </citation>
    <scope>NUCLEOTIDE SEQUENCE [LARGE SCALE GENOMIC DNA]</scope>
    <source>
        <strain evidence="2">CBS 101.48</strain>
    </source>
</reference>
<organism evidence="2">
    <name type="scientific">Absidia glauca</name>
    <name type="common">Pin mould</name>
    <dbReference type="NCBI Taxonomy" id="4829"/>
    <lineage>
        <taxon>Eukaryota</taxon>
        <taxon>Fungi</taxon>
        <taxon>Fungi incertae sedis</taxon>
        <taxon>Mucoromycota</taxon>
        <taxon>Mucoromycotina</taxon>
        <taxon>Mucoromycetes</taxon>
        <taxon>Mucorales</taxon>
        <taxon>Cunninghamellaceae</taxon>
        <taxon>Absidia</taxon>
    </lineage>
</organism>
<dbReference type="EMBL" id="LT554386">
    <property type="protein sequence ID" value="SAM04516.1"/>
    <property type="molecule type" value="Genomic_DNA"/>
</dbReference>
<evidence type="ECO:0000313" key="2">
    <source>
        <dbReference type="EMBL" id="SAM04516.1"/>
    </source>
</evidence>
<feature type="region of interest" description="Disordered" evidence="1">
    <location>
        <begin position="69"/>
        <end position="90"/>
    </location>
</feature>
<dbReference type="AlphaFoldDB" id="A0A163JSE8"/>
<evidence type="ECO:0000256" key="1">
    <source>
        <dbReference type="SAM" id="MobiDB-lite"/>
    </source>
</evidence>
<gene>
    <name evidence="2" type="primary">ABSGL_10380.1 scaffold 11921</name>
</gene>
<accession>A0A163JSE8</accession>
<protein>
    <submittedName>
        <fullName evidence="2">Uncharacterized protein</fullName>
    </submittedName>
</protein>
<dbReference type="InParanoid" id="A0A163JSE8"/>
<name>A0A163JSE8_ABSGL</name>
<dbReference type="OrthoDB" id="2255932at2759"/>
<sequence>MQRYRSYSGCPNESLTPKPFDPMAPWLAYGGSPKLGACGQTISKRHITACLNLHARLSVGSQQADPLSFLLDRPPRQPTSHAITRKWRRY</sequence>